<organism evidence="1 2">
    <name type="scientific">Rubroshorea leprosula</name>
    <dbReference type="NCBI Taxonomy" id="152421"/>
    <lineage>
        <taxon>Eukaryota</taxon>
        <taxon>Viridiplantae</taxon>
        <taxon>Streptophyta</taxon>
        <taxon>Embryophyta</taxon>
        <taxon>Tracheophyta</taxon>
        <taxon>Spermatophyta</taxon>
        <taxon>Magnoliopsida</taxon>
        <taxon>eudicotyledons</taxon>
        <taxon>Gunneridae</taxon>
        <taxon>Pentapetalae</taxon>
        <taxon>rosids</taxon>
        <taxon>malvids</taxon>
        <taxon>Malvales</taxon>
        <taxon>Dipterocarpaceae</taxon>
        <taxon>Rubroshorea</taxon>
    </lineage>
</organism>
<sequence length="55" mass="5999">MVHVQPFSIAVNGVSKAYQDGEALILSMVRDVSLEPLCGMLSNASTRSCFFSFED</sequence>
<reference evidence="1 2" key="1">
    <citation type="journal article" date="2021" name="Commun. Biol.">
        <title>The genome of Shorea leprosula (Dipterocarpaceae) highlights the ecological relevance of drought in aseasonal tropical rainforests.</title>
        <authorList>
            <person name="Ng K.K.S."/>
            <person name="Kobayashi M.J."/>
            <person name="Fawcett J.A."/>
            <person name="Hatakeyama M."/>
            <person name="Paape T."/>
            <person name="Ng C.H."/>
            <person name="Ang C.C."/>
            <person name="Tnah L.H."/>
            <person name="Lee C.T."/>
            <person name="Nishiyama T."/>
            <person name="Sese J."/>
            <person name="O'Brien M.J."/>
            <person name="Copetti D."/>
            <person name="Mohd Noor M.I."/>
            <person name="Ong R.C."/>
            <person name="Putra M."/>
            <person name="Sireger I.Z."/>
            <person name="Indrioko S."/>
            <person name="Kosugi Y."/>
            <person name="Izuno A."/>
            <person name="Isagi Y."/>
            <person name="Lee S.L."/>
            <person name="Shimizu K.K."/>
        </authorList>
    </citation>
    <scope>NUCLEOTIDE SEQUENCE [LARGE SCALE GENOMIC DNA]</scope>
    <source>
        <strain evidence="1">214</strain>
    </source>
</reference>
<accession>A0AAV5KL79</accession>
<evidence type="ECO:0000313" key="2">
    <source>
        <dbReference type="Proteomes" id="UP001054252"/>
    </source>
</evidence>
<dbReference type="AlphaFoldDB" id="A0AAV5KL79"/>
<gene>
    <name evidence="1" type="ORF">SLEP1_g34719</name>
</gene>
<comment type="caution">
    <text evidence="1">The sequence shown here is derived from an EMBL/GenBank/DDBJ whole genome shotgun (WGS) entry which is preliminary data.</text>
</comment>
<dbReference type="Proteomes" id="UP001054252">
    <property type="component" value="Unassembled WGS sequence"/>
</dbReference>
<dbReference type="EMBL" id="BPVZ01000068">
    <property type="protein sequence ID" value="GKV25256.1"/>
    <property type="molecule type" value="Genomic_DNA"/>
</dbReference>
<keyword evidence="2" id="KW-1185">Reference proteome</keyword>
<evidence type="ECO:0000313" key="1">
    <source>
        <dbReference type="EMBL" id="GKV25256.1"/>
    </source>
</evidence>
<name>A0AAV5KL79_9ROSI</name>
<protein>
    <submittedName>
        <fullName evidence="1">Uncharacterized protein</fullName>
    </submittedName>
</protein>
<proteinExistence type="predicted"/>